<sequence length="765" mass="84648">MATVSFRNFVWCTLPAGVTPRSGPSTRAANLRAGVLSRPNIVAFVPSGRKNTFLMTTAALLPPPPPAPRGTTAAGAVGRVPHRRSATSGGWNRRAASQKVLPPYAVQHLQSFTQYSVMTETLHALPRRSDEALGVRVNVTRIAPSPLLTLNAQVYRTLEATISQLISKGPNEPCTADKASSLYLLLTQSNGACMNICRSITMEVEKTGRVAPGSSHLGIAPDDATGWAGFLGDLPSPPTLSFRRCSILISIILIGSQDLAVKSRPNIFTHSLWRNICIVVTVNDLRVGIGKFREFNDLYARLHNPLNSRNSDICSLAVAPLGSPLVDDRPLMNAVKYRVVSGVVWTNRTMIREKIPPTCGIVRHDYHMRKYISYPVGNRSRRPQGKGVWYNHYTTAARFRTRHRPVGAYHTGHYPVLYSVHYWPVIYQWRAELIPTQSNVRPNQSSPFDAPSSRKITLLLGFEENAVLCSKLEISFENVHSGTFPNDTLPQLVCMSAASVGNVYDDRRSINSEDPSRLHTKVRLCFFAIGPRFKLTTLGGLCANDERCIKRELNRGLSLGQQPCSEVLAPALSKPLRSGILESVRSECKTENAQPTLMISAIEFNNESVINTYSDSPLPRACIPVQQVKMKRGEYGAAPECTGGGKREIPEKTRRPEASCGTIPTCENPRATPPGIEPGSPSRMTFDALGPFFSSILLRRKLRIYLLWYGNKTTFFFLRDVKSKEVFPLLTGNKSKKIRSDCAMKAEAKEQLDEDLWNVRRAPQA</sequence>
<name>A0ABQ9GGV9_9NEOP</name>
<feature type="compositionally biased region" description="Basic and acidic residues" evidence="1">
    <location>
        <begin position="645"/>
        <end position="657"/>
    </location>
</feature>
<evidence type="ECO:0000313" key="3">
    <source>
        <dbReference type="Proteomes" id="UP001159363"/>
    </source>
</evidence>
<keyword evidence="3" id="KW-1185">Reference proteome</keyword>
<evidence type="ECO:0000313" key="2">
    <source>
        <dbReference type="EMBL" id="KAJ8871258.1"/>
    </source>
</evidence>
<evidence type="ECO:0000256" key="1">
    <source>
        <dbReference type="SAM" id="MobiDB-lite"/>
    </source>
</evidence>
<feature type="region of interest" description="Disordered" evidence="1">
    <location>
        <begin position="641"/>
        <end position="661"/>
    </location>
</feature>
<dbReference type="Proteomes" id="UP001159363">
    <property type="component" value="Chromosome 11"/>
</dbReference>
<protein>
    <submittedName>
        <fullName evidence="2">Uncharacterized protein</fullName>
    </submittedName>
</protein>
<organism evidence="2 3">
    <name type="scientific">Dryococelus australis</name>
    <dbReference type="NCBI Taxonomy" id="614101"/>
    <lineage>
        <taxon>Eukaryota</taxon>
        <taxon>Metazoa</taxon>
        <taxon>Ecdysozoa</taxon>
        <taxon>Arthropoda</taxon>
        <taxon>Hexapoda</taxon>
        <taxon>Insecta</taxon>
        <taxon>Pterygota</taxon>
        <taxon>Neoptera</taxon>
        <taxon>Polyneoptera</taxon>
        <taxon>Phasmatodea</taxon>
        <taxon>Verophasmatodea</taxon>
        <taxon>Anareolatae</taxon>
        <taxon>Phasmatidae</taxon>
        <taxon>Eurycanthinae</taxon>
        <taxon>Dryococelus</taxon>
    </lineage>
</organism>
<dbReference type="EMBL" id="JARBHB010000012">
    <property type="protein sequence ID" value="KAJ8871258.1"/>
    <property type="molecule type" value="Genomic_DNA"/>
</dbReference>
<gene>
    <name evidence="2" type="ORF">PR048_027564</name>
</gene>
<comment type="caution">
    <text evidence="2">The sequence shown here is derived from an EMBL/GenBank/DDBJ whole genome shotgun (WGS) entry which is preliminary data.</text>
</comment>
<reference evidence="2 3" key="1">
    <citation type="submission" date="2023-02" db="EMBL/GenBank/DDBJ databases">
        <title>LHISI_Scaffold_Assembly.</title>
        <authorList>
            <person name="Stuart O.P."/>
            <person name="Cleave R."/>
            <person name="Magrath M.J.L."/>
            <person name="Mikheyev A.S."/>
        </authorList>
    </citation>
    <scope>NUCLEOTIDE SEQUENCE [LARGE SCALE GENOMIC DNA]</scope>
    <source>
        <strain evidence="2">Daus_M_001</strain>
        <tissue evidence="2">Leg muscle</tissue>
    </source>
</reference>
<proteinExistence type="predicted"/>
<accession>A0ABQ9GGV9</accession>